<organism evidence="3 4">
    <name type="scientific">Geoanaerobacter pelophilus</name>
    <dbReference type="NCBI Taxonomy" id="60036"/>
    <lineage>
        <taxon>Bacteria</taxon>
        <taxon>Pseudomonadati</taxon>
        <taxon>Thermodesulfobacteriota</taxon>
        <taxon>Desulfuromonadia</taxon>
        <taxon>Geobacterales</taxon>
        <taxon>Geobacteraceae</taxon>
        <taxon>Geoanaerobacter</taxon>
    </lineage>
</organism>
<dbReference type="AlphaFoldDB" id="A0AAW4L7S9"/>
<keyword evidence="1" id="KW-0472">Membrane</keyword>
<evidence type="ECO:0000256" key="1">
    <source>
        <dbReference type="SAM" id="Phobius"/>
    </source>
</evidence>
<keyword evidence="1" id="KW-1133">Transmembrane helix</keyword>
<keyword evidence="1" id="KW-0812">Transmembrane</keyword>
<comment type="caution">
    <text evidence="3">The sequence shown here is derived from an EMBL/GenBank/DDBJ whole genome shotgun (WGS) entry which is preliminary data.</text>
</comment>
<evidence type="ECO:0000259" key="2">
    <source>
        <dbReference type="Pfam" id="PF07589"/>
    </source>
</evidence>
<proteinExistence type="predicted"/>
<dbReference type="EMBL" id="JAHCVJ010000006">
    <property type="protein sequence ID" value="MBT0665607.1"/>
    <property type="molecule type" value="Genomic_DNA"/>
</dbReference>
<keyword evidence="4" id="KW-1185">Reference proteome</keyword>
<dbReference type="Proteomes" id="UP000811899">
    <property type="component" value="Unassembled WGS sequence"/>
</dbReference>
<dbReference type="InterPro" id="IPR013424">
    <property type="entry name" value="Ice-binding_C"/>
</dbReference>
<protein>
    <submittedName>
        <fullName evidence="3">PEP-CTERM sorting domain-containing protein</fullName>
    </submittedName>
</protein>
<gene>
    <name evidence="3" type="ORF">KI809_14960</name>
</gene>
<evidence type="ECO:0000313" key="3">
    <source>
        <dbReference type="EMBL" id="MBT0665607.1"/>
    </source>
</evidence>
<feature type="transmembrane region" description="Helical" evidence="1">
    <location>
        <begin position="208"/>
        <end position="224"/>
    </location>
</feature>
<sequence>MKATHSRSIILVVIIGILWATQAFAMPTNYILSGSGYGDLNGDPVFNEVSYKINLATNASTTVDTSTYSGVTYLLGLQGKIGLGPDAFPEPSNTVPYKGYVGNFVDNLYLAFDANSKSLEFGSFDVAANDPGNGDFFGANAFWRFDIGTALNPFAGSGPVTCFIDPAFDPLNATGFMWVSEFTAAMSTGDVLTLGPNTMVYAAPVPEPSTFALIGAGLIGLGFLRKRTSRS</sequence>
<dbReference type="Pfam" id="PF07589">
    <property type="entry name" value="PEP-CTERM"/>
    <property type="match status" value="1"/>
</dbReference>
<dbReference type="NCBIfam" id="TIGR02595">
    <property type="entry name" value="PEP_CTERM"/>
    <property type="match status" value="1"/>
</dbReference>
<accession>A0AAW4L7S9</accession>
<feature type="domain" description="Ice-binding protein C-terminal" evidence="2">
    <location>
        <begin position="204"/>
        <end position="226"/>
    </location>
</feature>
<name>A0AAW4L7S9_9BACT</name>
<evidence type="ECO:0000313" key="4">
    <source>
        <dbReference type="Proteomes" id="UP000811899"/>
    </source>
</evidence>
<dbReference type="RefSeq" id="WP_214172380.1">
    <property type="nucleotide sequence ID" value="NZ_JAHCVJ010000006.1"/>
</dbReference>
<reference evidence="3 4" key="1">
    <citation type="submission" date="2021-05" db="EMBL/GenBank/DDBJ databases">
        <title>The draft genome of Geobacter pelophilus DSM 12255.</title>
        <authorList>
            <person name="Xu Z."/>
            <person name="Masuda Y."/>
            <person name="Itoh H."/>
            <person name="Senoo K."/>
        </authorList>
    </citation>
    <scope>NUCLEOTIDE SEQUENCE [LARGE SCALE GENOMIC DNA]</scope>
    <source>
        <strain evidence="3 4">DSM 12255</strain>
    </source>
</reference>